<dbReference type="Gene3D" id="3.90.550.10">
    <property type="entry name" value="Spore Coat Polysaccharide Biosynthesis Protein SpsA, Chain A"/>
    <property type="match status" value="1"/>
</dbReference>
<dbReference type="eggNOG" id="ENOG502QRPX">
    <property type="taxonomic scope" value="Eukaryota"/>
</dbReference>
<gene>
    <name evidence="3" type="primary">NCAS0B02440</name>
    <name evidence="3" type="ordered locus">NCAS_0B02440</name>
</gene>
<dbReference type="HOGENOM" id="CLU_017872_4_0_1"/>
<dbReference type="OrthoDB" id="2405412at2759"/>
<evidence type="ECO:0000256" key="2">
    <source>
        <dbReference type="SAM" id="Phobius"/>
    </source>
</evidence>
<reference evidence="3 4" key="1">
    <citation type="journal article" date="2011" name="Proc. Natl. Acad. Sci. U.S.A.">
        <title>Evolutionary erosion of yeast sex chromosomes by mating-type switching accidents.</title>
        <authorList>
            <person name="Gordon J.L."/>
            <person name="Armisen D."/>
            <person name="Proux-Wera E."/>
            <person name="Oheigeartaigh S.S."/>
            <person name="Byrne K.P."/>
            <person name="Wolfe K.H."/>
        </authorList>
    </citation>
    <scope>NUCLEOTIDE SEQUENCE [LARGE SCALE GENOMIC DNA]</scope>
    <source>
        <strain evidence="4">ATCC 76901 / BCRC 22586 / CBS 4309 / NBRC 1992 / NRRL Y-12630</strain>
    </source>
</reference>
<dbReference type="PANTHER" id="PTHR43083">
    <property type="entry name" value="MANNAN POLYMERASE II"/>
    <property type="match status" value="1"/>
</dbReference>
<dbReference type="GO" id="GO:0006487">
    <property type="term" value="P:protein N-linked glycosylation"/>
    <property type="evidence" value="ECO:0007669"/>
    <property type="project" value="TreeGrafter"/>
</dbReference>
<keyword evidence="2" id="KW-0472">Membrane</keyword>
<dbReference type="KEGG" id="ncs:NCAS_0B02440"/>
<evidence type="ECO:0000256" key="1">
    <source>
        <dbReference type="ARBA" id="ARBA00037964"/>
    </source>
</evidence>
<feature type="transmembrane region" description="Helical" evidence="2">
    <location>
        <begin position="21"/>
        <end position="42"/>
    </location>
</feature>
<dbReference type="STRING" id="1064592.G0VBK2"/>
<accession>G0VBK2</accession>
<evidence type="ECO:0000313" key="3">
    <source>
        <dbReference type="EMBL" id="CCC68328.1"/>
    </source>
</evidence>
<dbReference type="InterPro" id="IPR029044">
    <property type="entry name" value="Nucleotide-diphossugar_trans"/>
</dbReference>
<reference key="2">
    <citation type="submission" date="2011-08" db="EMBL/GenBank/DDBJ databases">
        <title>Genome sequence of Naumovozyma castellii.</title>
        <authorList>
            <person name="Gordon J.L."/>
            <person name="Armisen D."/>
            <person name="Proux-Wera E."/>
            <person name="OhEigeartaigh S.S."/>
            <person name="Byrne K.P."/>
            <person name="Wolfe K.H."/>
        </authorList>
    </citation>
    <scope>NUCLEOTIDE SEQUENCE</scope>
    <source>
        <strain>Type strain:CBS 4309</strain>
    </source>
</reference>
<dbReference type="GO" id="GO:0000136">
    <property type="term" value="C:mannan polymerase complex"/>
    <property type="evidence" value="ECO:0007669"/>
    <property type="project" value="TreeGrafter"/>
</dbReference>
<dbReference type="OMA" id="THRKLMI"/>
<name>G0VBK2_NAUCA</name>
<dbReference type="GO" id="GO:0000009">
    <property type="term" value="F:alpha-1,6-mannosyltransferase activity"/>
    <property type="evidence" value="ECO:0007669"/>
    <property type="project" value="TreeGrafter"/>
</dbReference>
<evidence type="ECO:0000313" key="4">
    <source>
        <dbReference type="Proteomes" id="UP000001640"/>
    </source>
</evidence>
<keyword evidence="2" id="KW-1133">Transmembrane helix</keyword>
<organism evidence="3 4">
    <name type="scientific">Naumovozyma castellii</name>
    <name type="common">Yeast</name>
    <name type="synonym">Saccharomyces castellii</name>
    <dbReference type="NCBI Taxonomy" id="27288"/>
    <lineage>
        <taxon>Eukaryota</taxon>
        <taxon>Fungi</taxon>
        <taxon>Dikarya</taxon>
        <taxon>Ascomycota</taxon>
        <taxon>Saccharomycotina</taxon>
        <taxon>Saccharomycetes</taxon>
        <taxon>Saccharomycetales</taxon>
        <taxon>Saccharomycetaceae</taxon>
        <taxon>Naumovozyma</taxon>
    </lineage>
</organism>
<proteinExistence type="inferred from homology"/>
<dbReference type="PANTHER" id="PTHR43083:SF6">
    <property type="entry name" value="MANNAN POLYMERASE COMPLEXES SUBUNIT MNN9"/>
    <property type="match status" value="1"/>
</dbReference>
<dbReference type="RefSeq" id="XP_003674702.1">
    <property type="nucleotide sequence ID" value="XM_003674654.1"/>
</dbReference>
<dbReference type="AlphaFoldDB" id="G0VBK2"/>
<evidence type="ECO:0008006" key="5">
    <source>
        <dbReference type="Google" id="ProtNLM"/>
    </source>
</evidence>
<keyword evidence="4" id="KW-1185">Reference proteome</keyword>
<dbReference type="EMBL" id="HE576753">
    <property type="protein sequence ID" value="CCC68328.1"/>
    <property type="molecule type" value="Genomic_DNA"/>
</dbReference>
<keyword evidence="2" id="KW-0812">Transmembrane</keyword>
<dbReference type="GO" id="GO:0000032">
    <property type="term" value="P:cell wall mannoprotein biosynthetic process"/>
    <property type="evidence" value="ECO:0007669"/>
    <property type="project" value="TreeGrafter"/>
</dbReference>
<dbReference type="Proteomes" id="UP000001640">
    <property type="component" value="Chromosome 2"/>
</dbReference>
<dbReference type="GeneID" id="96901888"/>
<dbReference type="InParanoid" id="G0VBK2"/>
<protein>
    <recommendedName>
        <fullName evidence="5">Glycosyltransferase family 62 protein</fullName>
    </recommendedName>
</protein>
<dbReference type="Pfam" id="PF03452">
    <property type="entry name" value="Anp1"/>
    <property type="match status" value="1"/>
</dbReference>
<comment type="similarity">
    <text evidence="1">Belongs to the ANP1/MMN9/VAN1 family.</text>
</comment>
<sequence length="400" mass="46306">MVSLKKKMTSLFRSRSLRKHPWLVILSPIVILYLIYFCFFKIDPPTWGLDGKPIDDYKFAYERENTFYFPFTNKFKMPKYSYKKKTNWLFNDRAEDTIPEGHIAHYDLNKLQSSANAAENKEHVLILTPLKSFEQGYWDNLLKLSYPRDAIELGFIIPRTKKGDHSLKKLESAIKKVQTAKQGDKFSKITILRQNSKGFETVPEKKEVSEIEYEKQIRAEMALARNELLASTLGPQTAWILWLDSDIVETPPSLIQDMTHHDKPVLAANVYERYKDRESGELSIRPYDFRNWIESTEALQLASGMQEDEIIVEGLAGISTNRQLMTHFYQQDGSPSSEISLDGVGASCLLVKSEVHRDGAMFPNFPFYHLIESEGFAKMAKRLTYEVYGLPNYLVYHQQD</sequence>
<dbReference type="InterPro" id="IPR052086">
    <property type="entry name" value="Mannan_Polymerase_Subunit"/>
</dbReference>